<keyword evidence="2 7" id="KW-0813">Transport</keyword>
<dbReference type="SUPFAM" id="SSF161098">
    <property type="entry name" value="MetI-like"/>
    <property type="match status" value="1"/>
</dbReference>
<dbReference type="CDD" id="cd06261">
    <property type="entry name" value="TM_PBP2"/>
    <property type="match status" value="1"/>
</dbReference>
<keyword evidence="6 7" id="KW-0472">Membrane</keyword>
<dbReference type="InterPro" id="IPR051393">
    <property type="entry name" value="ABC_transporter_permease"/>
</dbReference>
<dbReference type="RefSeq" id="WP_270045874.1">
    <property type="nucleotide sequence ID" value="NZ_JAPDOD010000070.1"/>
</dbReference>
<dbReference type="Proteomes" id="UP001149140">
    <property type="component" value="Unassembled WGS sequence"/>
</dbReference>
<name>A0A9X3N1P0_9ACTN</name>
<keyword evidence="4 7" id="KW-0812">Transmembrane</keyword>
<feature type="transmembrane region" description="Helical" evidence="7">
    <location>
        <begin position="284"/>
        <end position="305"/>
    </location>
</feature>
<dbReference type="Gene3D" id="1.10.3720.10">
    <property type="entry name" value="MetI-like"/>
    <property type="match status" value="1"/>
</dbReference>
<dbReference type="GO" id="GO:0005886">
    <property type="term" value="C:plasma membrane"/>
    <property type="evidence" value="ECO:0007669"/>
    <property type="project" value="UniProtKB-SubCell"/>
</dbReference>
<evidence type="ECO:0000259" key="8">
    <source>
        <dbReference type="PROSITE" id="PS50928"/>
    </source>
</evidence>
<dbReference type="EMBL" id="JAPDOD010000070">
    <property type="protein sequence ID" value="MDA0166617.1"/>
    <property type="molecule type" value="Genomic_DNA"/>
</dbReference>
<dbReference type="Pfam" id="PF00528">
    <property type="entry name" value="BPD_transp_1"/>
    <property type="match status" value="1"/>
</dbReference>
<keyword evidence="10" id="KW-1185">Reference proteome</keyword>
<keyword evidence="3" id="KW-1003">Cell membrane</keyword>
<dbReference type="PROSITE" id="PS50928">
    <property type="entry name" value="ABC_TM1"/>
    <property type="match status" value="1"/>
</dbReference>
<evidence type="ECO:0000256" key="2">
    <source>
        <dbReference type="ARBA" id="ARBA00022448"/>
    </source>
</evidence>
<dbReference type="InterPro" id="IPR000515">
    <property type="entry name" value="MetI-like"/>
</dbReference>
<feature type="transmembrane region" description="Helical" evidence="7">
    <location>
        <begin position="226"/>
        <end position="246"/>
    </location>
</feature>
<evidence type="ECO:0000256" key="4">
    <source>
        <dbReference type="ARBA" id="ARBA00022692"/>
    </source>
</evidence>
<evidence type="ECO:0000256" key="6">
    <source>
        <dbReference type="ARBA" id="ARBA00023136"/>
    </source>
</evidence>
<reference evidence="9" key="1">
    <citation type="submission" date="2022-10" db="EMBL/GenBank/DDBJ databases">
        <title>The WGS of Solirubrobacter ginsenosidimutans DSM 21036.</title>
        <authorList>
            <person name="Jiang Z."/>
        </authorList>
    </citation>
    <scope>NUCLEOTIDE SEQUENCE</scope>
    <source>
        <strain evidence="9">DSM 21036</strain>
    </source>
</reference>
<feature type="transmembrane region" description="Helical" evidence="7">
    <location>
        <begin position="186"/>
        <end position="205"/>
    </location>
</feature>
<dbReference type="PANTHER" id="PTHR30193">
    <property type="entry name" value="ABC TRANSPORTER PERMEASE PROTEIN"/>
    <property type="match status" value="1"/>
</dbReference>
<feature type="transmembrane region" description="Helical" evidence="7">
    <location>
        <begin position="27"/>
        <end position="47"/>
    </location>
</feature>
<keyword evidence="5 7" id="KW-1133">Transmembrane helix</keyword>
<comment type="subcellular location">
    <subcellularLocation>
        <location evidence="1 7">Cell membrane</location>
        <topology evidence="1 7">Multi-pass membrane protein</topology>
    </subcellularLocation>
</comment>
<accession>A0A9X3N1P0</accession>
<proteinExistence type="inferred from homology"/>
<gene>
    <name evidence="9" type="ORF">OM076_40525</name>
</gene>
<feature type="transmembrane region" description="Helical" evidence="7">
    <location>
        <begin position="87"/>
        <end position="113"/>
    </location>
</feature>
<comment type="caution">
    <text evidence="9">The sequence shown here is derived from an EMBL/GenBank/DDBJ whole genome shotgun (WGS) entry which is preliminary data.</text>
</comment>
<evidence type="ECO:0000256" key="3">
    <source>
        <dbReference type="ARBA" id="ARBA00022475"/>
    </source>
</evidence>
<evidence type="ECO:0000313" key="10">
    <source>
        <dbReference type="Proteomes" id="UP001149140"/>
    </source>
</evidence>
<comment type="similarity">
    <text evidence="7">Belongs to the binding-protein-dependent transport system permease family.</text>
</comment>
<evidence type="ECO:0000256" key="1">
    <source>
        <dbReference type="ARBA" id="ARBA00004651"/>
    </source>
</evidence>
<dbReference type="PANTHER" id="PTHR30193:SF41">
    <property type="entry name" value="DIACETYLCHITOBIOSE UPTAKE SYSTEM PERMEASE PROTEIN NGCF"/>
    <property type="match status" value="1"/>
</dbReference>
<dbReference type="InterPro" id="IPR035906">
    <property type="entry name" value="MetI-like_sf"/>
</dbReference>
<organism evidence="9 10">
    <name type="scientific">Solirubrobacter ginsenosidimutans</name>
    <dbReference type="NCBI Taxonomy" id="490573"/>
    <lineage>
        <taxon>Bacteria</taxon>
        <taxon>Bacillati</taxon>
        <taxon>Actinomycetota</taxon>
        <taxon>Thermoleophilia</taxon>
        <taxon>Solirubrobacterales</taxon>
        <taxon>Solirubrobacteraceae</taxon>
        <taxon>Solirubrobacter</taxon>
    </lineage>
</organism>
<sequence length="318" mass="34999">MATTTVTRPVTARPKVKRRTVRFNAEARTAFLFLLPCLVGFLVFYAYPALRGFYLSFTDFDLLKNSGTWVGVDNYKALLQDTLFWNALWITFKYVVINISVQTVLALGIAVLMHRLTQSVIVRSVVLLPWLVPNAVLALLWMWMLDPNLGIVNHWLNAIGVSTQGFLGSESQVIPTIAGINIWKNMGYTALLLFGGLVMIPKSFYEAAAIDGASEWRMFRTITLPLLRPVLALVLVVTVIGSFQVFDTIQIATAGIGGGNPGGPGNASRVLYMYIFQQAFEFNALGYASALAVALIVLLVIVAAIQMKMLRADESDLA</sequence>
<evidence type="ECO:0000256" key="7">
    <source>
        <dbReference type="RuleBase" id="RU363032"/>
    </source>
</evidence>
<dbReference type="GO" id="GO:0055085">
    <property type="term" value="P:transmembrane transport"/>
    <property type="evidence" value="ECO:0007669"/>
    <property type="project" value="InterPro"/>
</dbReference>
<dbReference type="AlphaFoldDB" id="A0A9X3N1P0"/>
<protein>
    <submittedName>
        <fullName evidence="9">Sugar ABC transporter permease</fullName>
    </submittedName>
</protein>
<feature type="transmembrane region" description="Helical" evidence="7">
    <location>
        <begin position="125"/>
        <end position="144"/>
    </location>
</feature>
<evidence type="ECO:0000313" key="9">
    <source>
        <dbReference type="EMBL" id="MDA0166617.1"/>
    </source>
</evidence>
<feature type="domain" description="ABC transmembrane type-1" evidence="8">
    <location>
        <begin position="88"/>
        <end position="306"/>
    </location>
</feature>
<evidence type="ECO:0000256" key="5">
    <source>
        <dbReference type="ARBA" id="ARBA00022989"/>
    </source>
</evidence>